<dbReference type="InterPro" id="IPR043502">
    <property type="entry name" value="DNA/RNA_pol_sf"/>
</dbReference>
<keyword evidence="3" id="KW-0808">Transferase</keyword>
<reference evidence="3 4" key="1">
    <citation type="submission" date="2019-08" db="EMBL/GenBank/DDBJ databases">
        <title>Six bacteriophages against potato bacterial diseases.</title>
        <authorList>
            <person name="Zhang X."/>
            <person name="Kering K."/>
        </authorList>
    </citation>
    <scope>NUCLEOTIDE SEQUENCE [LARGE SCALE GENOMIC DNA]</scope>
</reference>
<sequence>MIEEIDFSNLCVVGDSETNGLLEHFDKVHVLAFCDYKIPEEDEQKIWVFTDEPILGHKYTKYIKGGLREGVEFALKANRCCIHNFMQYDWFVFNHIAPDIWNMKTVPPWDNRLQDSLVQSRVQWYDRPCPRGYKGAHGLAAWGARVGVRKPEIEEWGVWNGDILTRVVEDIKINAKTKRALDNEYLKLKTCGADTGAAYLRAKQTSFWMAQQAINGWKADVPLMMKYVKQLDEEINKLADEIEPHLPMTIKDKGSLSYEEFKEEWDKWVRDCGLSDVRQIRKVPPTKYRDRLVNGEIKPSPIRPLAKCTVNIWNIERVNCYTPTNKVTGQQHSESFIKMADARAVCKSLGVNWTPVKTVNEKKIYNTHVAKHYDFTTREYDGVIAAPYTPITFLPSKLTQSDVVKKYLYSCGWVPMEWNFKKDSDKRPIKICKMIDTGSFIRKCDRYNEMVEQCGLSYVEHDGQFYIEYKWSIKKHPLGKFLEPSLLRTSPKLTEDSFDTIEGELGQGIARYNTLQHRRRTMENSKDEEKGWLNQIRFDGRLSAGATVHGTSTGRMTQWGIVNVPSGAAVFGSPMREVWTCEDGTQIVSVDMNSAQLVILCNFMGDDNFTYAVKHGKEELEFKKQEDGRYYCKHTDEYLNPEVDKYLRYDTASDLYVVYAGTDAHTLNSVYFSLNEEEDIITCRRTQDEGLLHKISGGRKKSKNGIYCLLFGGGDERFAKTIKMRDKDEGARVKQVYFTRLPKIKALLDSLEDDFKASKKALAEVFGQTSAIAKGGFVHVAGAHLWVKSPHKLLNYLLMGTEAQIQNEAVNLACRRMVEEGLMVQNGRKPAIGARLLCAYHDEQSYECPDEMTTKVKTITDWMYGQASENLKLLPNTLVTGAAKIGKNWLEVH</sequence>
<dbReference type="Gene3D" id="3.30.420.10">
    <property type="entry name" value="Ribonuclease H-like superfamily/Ribonuclease H"/>
    <property type="match status" value="1"/>
</dbReference>
<protein>
    <submittedName>
        <fullName evidence="3">DNA-directed DNA polymerase</fullName>
    </submittedName>
</protein>
<proteinExistence type="predicted"/>
<dbReference type="EMBL" id="MN270891">
    <property type="protein sequence ID" value="QFP93839.1"/>
    <property type="molecule type" value="Genomic_DNA"/>
</dbReference>
<dbReference type="SUPFAM" id="SSF56672">
    <property type="entry name" value="DNA/RNA polymerases"/>
    <property type="match status" value="1"/>
</dbReference>
<evidence type="ECO:0000256" key="1">
    <source>
        <dbReference type="ARBA" id="ARBA00023109"/>
    </source>
</evidence>
<dbReference type="InterPro" id="IPR036397">
    <property type="entry name" value="RNaseH_sf"/>
</dbReference>
<dbReference type="Gene3D" id="3.30.70.370">
    <property type="match status" value="1"/>
</dbReference>
<keyword evidence="1" id="KW-1194">Viral DNA replication</keyword>
<feature type="domain" description="DNA-directed DNA polymerase family A palm" evidence="2">
    <location>
        <begin position="572"/>
        <end position="852"/>
    </location>
</feature>
<dbReference type="GO" id="GO:0003677">
    <property type="term" value="F:DNA binding"/>
    <property type="evidence" value="ECO:0007669"/>
    <property type="project" value="InterPro"/>
</dbReference>
<evidence type="ECO:0000313" key="4">
    <source>
        <dbReference type="Proteomes" id="UP000326781"/>
    </source>
</evidence>
<dbReference type="SMART" id="SM00482">
    <property type="entry name" value="POLAc"/>
    <property type="match status" value="1"/>
</dbReference>
<dbReference type="InterPro" id="IPR001098">
    <property type="entry name" value="DNA-dir_DNA_pol_A_palm_dom"/>
</dbReference>
<keyword evidence="1" id="KW-0235">DNA replication</keyword>
<keyword evidence="3" id="KW-0548">Nucleotidyltransferase</keyword>
<organism evidence="3 4">
    <name type="scientific">Pectobacterium phage Wc4</name>
    <dbReference type="NCBI Taxonomy" id="2652428"/>
    <lineage>
        <taxon>Viruses</taxon>
        <taxon>Duplodnaviria</taxon>
        <taxon>Heunggongvirae</taxon>
        <taxon>Uroviricota</taxon>
        <taxon>Caudoviricetes</taxon>
        <taxon>Andersonviridae</taxon>
        <taxon>Andersonviridae incertae sedis</taxon>
        <taxon>Arnovirus</taxon>
        <taxon>Arnovirus Wc4</taxon>
    </lineage>
</organism>
<dbReference type="GO" id="GO:0039693">
    <property type="term" value="P:viral DNA genome replication"/>
    <property type="evidence" value="ECO:0007669"/>
    <property type="project" value="UniProtKB-KW"/>
</dbReference>
<evidence type="ECO:0000313" key="3">
    <source>
        <dbReference type="EMBL" id="QFP93839.1"/>
    </source>
</evidence>
<dbReference type="GO" id="GO:0006260">
    <property type="term" value="P:DNA replication"/>
    <property type="evidence" value="ECO:0007669"/>
    <property type="project" value="InterPro"/>
</dbReference>
<dbReference type="Proteomes" id="UP000326781">
    <property type="component" value="Segment"/>
</dbReference>
<keyword evidence="4" id="KW-1185">Reference proteome</keyword>
<evidence type="ECO:0000259" key="2">
    <source>
        <dbReference type="SMART" id="SM00482"/>
    </source>
</evidence>
<dbReference type="Pfam" id="PF00476">
    <property type="entry name" value="DNA_pol_A"/>
    <property type="match status" value="1"/>
</dbReference>
<keyword evidence="3" id="KW-0239">DNA-directed DNA polymerase</keyword>
<name>A0A5P8D698_9CAUD</name>
<dbReference type="GO" id="GO:0003887">
    <property type="term" value="F:DNA-directed DNA polymerase activity"/>
    <property type="evidence" value="ECO:0007669"/>
    <property type="project" value="UniProtKB-KW"/>
</dbReference>
<dbReference type="InterPro" id="IPR012337">
    <property type="entry name" value="RNaseH-like_sf"/>
</dbReference>
<dbReference type="SUPFAM" id="SSF53098">
    <property type="entry name" value="Ribonuclease H-like"/>
    <property type="match status" value="1"/>
</dbReference>
<accession>A0A5P8D698</accession>